<comment type="caution">
    <text evidence="1">The sequence shown here is derived from an EMBL/GenBank/DDBJ whole genome shotgun (WGS) entry which is preliminary data.</text>
</comment>
<evidence type="ECO:0000313" key="1">
    <source>
        <dbReference type="EMBL" id="PJE77550.1"/>
    </source>
</evidence>
<protein>
    <submittedName>
        <fullName evidence="1">Uncharacterized protein</fullName>
    </submittedName>
</protein>
<reference evidence="1" key="1">
    <citation type="journal article" date="2017" name="Appl. Environ. Microbiol.">
        <title>Molecular characterization of an Endozoicomonas-like organism causing infection in king scallop Pecten maximus L.</title>
        <authorList>
            <person name="Cano I."/>
            <person name="van Aerle R."/>
            <person name="Ross S."/>
            <person name="Verner-Jeffreys D.W."/>
            <person name="Paley R.K."/>
            <person name="Rimmer G."/>
            <person name="Ryder D."/>
            <person name="Hooper P."/>
            <person name="Stone D."/>
            <person name="Feist S.W."/>
        </authorList>
    </citation>
    <scope>NUCLEOTIDE SEQUENCE</scope>
</reference>
<gene>
    <name evidence="1" type="ORF">CI610_03525</name>
</gene>
<organism evidence="1">
    <name type="scientific">invertebrate metagenome</name>
    <dbReference type="NCBI Taxonomy" id="1711999"/>
    <lineage>
        <taxon>unclassified sequences</taxon>
        <taxon>metagenomes</taxon>
        <taxon>organismal metagenomes</taxon>
    </lineage>
</organism>
<proteinExistence type="predicted"/>
<dbReference type="AlphaFoldDB" id="A0A2H9T2U9"/>
<accession>A0A2H9T2U9</accession>
<dbReference type="EMBL" id="NSIT01000516">
    <property type="protein sequence ID" value="PJE77550.1"/>
    <property type="molecule type" value="Genomic_DNA"/>
</dbReference>
<name>A0A2H9T2U9_9ZZZZ</name>
<sequence length="110" mass="11756">MALKRAVLVGSSEHKVLYILDELRWHSAICGVDVGADLVQAEPSPEESSDVNVHQQFRTSSDVIGGVGEFDVRAASVVQSILKDGVCVSGLDPVDEVRETLLVADLSPNL</sequence>